<keyword evidence="10" id="KW-1185">Reference proteome</keyword>
<evidence type="ECO:0000256" key="4">
    <source>
        <dbReference type="ARBA" id="ARBA00022801"/>
    </source>
</evidence>
<proteinExistence type="inferred from homology"/>
<keyword evidence="3" id="KW-0479">Metal-binding</keyword>
<keyword evidence="2" id="KW-0662">Pyridine nucleotide biosynthesis</keyword>
<evidence type="ECO:0000256" key="1">
    <source>
        <dbReference type="ARBA" id="ARBA00006336"/>
    </source>
</evidence>
<reference evidence="9 10" key="1">
    <citation type="submission" date="2024-01" db="EMBL/GenBank/DDBJ databases">
        <authorList>
            <person name="Allen C."/>
            <person name="Tagirdzhanova G."/>
        </authorList>
    </citation>
    <scope>NUCLEOTIDE SEQUENCE [LARGE SCALE GENOMIC DNA]</scope>
</reference>
<comment type="pathway">
    <text evidence="5">Cofactor biosynthesis; nicotinate biosynthesis; nicotinate from nicotinamide: step 1/1.</text>
</comment>
<evidence type="ECO:0000256" key="5">
    <source>
        <dbReference type="ARBA" id="ARBA00037900"/>
    </source>
</evidence>
<comment type="caution">
    <text evidence="9">The sequence shown here is derived from an EMBL/GenBank/DDBJ whole genome shotgun (WGS) entry which is preliminary data.</text>
</comment>
<keyword evidence="4 9" id="KW-0378">Hydrolase</keyword>
<gene>
    <name evidence="9" type="primary">PNC1</name>
    <name evidence="9" type="ORF">SEUCBS140593_007160</name>
</gene>
<evidence type="ECO:0000313" key="9">
    <source>
        <dbReference type="EMBL" id="CAK7229184.1"/>
    </source>
</evidence>
<evidence type="ECO:0000256" key="6">
    <source>
        <dbReference type="ARBA" id="ARBA00039017"/>
    </source>
</evidence>
<dbReference type="InterPro" id="IPR036380">
    <property type="entry name" value="Isochorismatase-like_sf"/>
</dbReference>
<dbReference type="EMBL" id="CAWUHD010000084">
    <property type="protein sequence ID" value="CAK7229184.1"/>
    <property type="molecule type" value="Genomic_DNA"/>
</dbReference>
<sequence length="235" mass="25522">MAEESFIPALIVVDLQNDFCPGGSLAVEDGDKTVPVINHLLTLPAFALRVATLDWHPQDHISFASNHPGKKPFVDTALVINPKNSDEKYVTQLWPDHCVQESHGAELVKGFDPDALVDKKIKKGTNKDVEMYSAFYDPFTNPRISDSGLASYLKSPPESVPITHVYVVGLAADYCVCCTALDAVKEGFVTYIVEEGTRAVSAPHWTEKRAELLAAGVKIVSKDGPEVACLSAKKA</sequence>
<name>A0ABP0CD67_9PEZI</name>
<dbReference type="PANTHER" id="PTHR11080:SF2">
    <property type="entry name" value="LD05707P"/>
    <property type="match status" value="1"/>
</dbReference>
<evidence type="ECO:0000313" key="10">
    <source>
        <dbReference type="Proteomes" id="UP001642482"/>
    </source>
</evidence>
<comment type="similarity">
    <text evidence="1">Belongs to the isochorismatase family.</text>
</comment>
<dbReference type="Proteomes" id="UP001642482">
    <property type="component" value="Unassembled WGS sequence"/>
</dbReference>
<dbReference type="InterPro" id="IPR000868">
    <property type="entry name" value="Isochorismatase-like_dom"/>
</dbReference>
<organism evidence="9 10">
    <name type="scientific">Sporothrix eucalyptigena</name>
    <dbReference type="NCBI Taxonomy" id="1812306"/>
    <lineage>
        <taxon>Eukaryota</taxon>
        <taxon>Fungi</taxon>
        <taxon>Dikarya</taxon>
        <taxon>Ascomycota</taxon>
        <taxon>Pezizomycotina</taxon>
        <taxon>Sordariomycetes</taxon>
        <taxon>Sordariomycetidae</taxon>
        <taxon>Ophiostomatales</taxon>
        <taxon>Ophiostomataceae</taxon>
        <taxon>Sporothrix</taxon>
    </lineage>
</organism>
<dbReference type="EC" id="3.5.1.19" evidence="6"/>
<dbReference type="CDD" id="cd01011">
    <property type="entry name" value="nicotinamidase"/>
    <property type="match status" value="1"/>
</dbReference>
<evidence type="ECO:0000256" key="7">
    <source>
        <dbReference type="ARBA" id="ARBA00043224"/>
    </source>
</evidence>
<evidence type="ECO:0000256" key="3">
    <source>
        <dbReference type="ARBA" id="ARBA00022723"/>
    </source>
</evidence>
<dbReference type="SUPFAM" id="SSF52499">
    <property type="entry name" value="Isochorismatase-like hydrolases"/>
    <property type="match status" value="1"/>
</dbReference>
<evidence type="ECO:0000259" key="8">
    <source>
        <dbReference type="Pfam" id="PF00857"/>
    </source>
</evidence>
<dbReference type="InterPro" id="IPR052347">
    <property type="entry name" value="Isochorismatase_Nicotinamidase"/>
</dbReference>
<protein>
    <recommendedName>
        <fullName evidence="6">nicotinamidase</fullName>
        <ecNumber evidence="6">3.5.1.19</ecNumber>
    </recommendedName>
    <alternativeName>
        <fullName evidence="7">Nicotinamide deamidase</fullName>
    </alternativeName>
</protein>
<accession>A0ABP0CD67</accession>
<dbReference type="GO" id="GO:0008936">
    <property type="term" value="F:nicotinamidase activity"/>
    <property type="evidence" value="ECO:0007669"/>
    <property type="project" value="UniProtKB-EC"/>
</dbReference>
<feature type="domain" description="Isochorismatase-like" evidence="8">
    <location>
        <begin position="9"/>
        <end position="219"/>
    </location>
</feature>
<evidence type="ECO:0000256" key="2">
    <source>
        <dbReference type="ARBA" id="ARBA00022642"/>
    </source>
</evidence>
<dbReference type="Pfam" id="PF00857">
    <property type="entry name" value="Isochorismatase"/>
    <property type="match status" value="1"/>
</dbReference>
<dbReference type="PANTHER" id="PTHR11080">
    <property type="entry name" value="PYRAZINAMIDASE/NICOTINAMIDASE"/>
    <property type="match status" value="1"/>
</dbReference>
<dbReference type="Gene3D" id="3.40.50.850">
    <property type="entry name" value="Isochorismatase-like"/>
    <property type="match status" value="1"/>
</dbReference>